<reference evidence="16 17" key="1">
    <citation type="submission" date="2020-07" db="EMBL/GenBank/DDBJ databases">
        <title>Sequencing the genomes of 1000 actinobacteria strains.</title>
        <authorList>
            <person name="Klenk H.-P."/>
        </authorList>
    </citation>
    <scope>NUCLEOTIDE SEQUENCE [LARGE SCALE GENOMIC DNA]</scope>
    <source>
        <strain evidence="16 17">DSM 15475</strain>
    </source>
</reference>
<keyword evidence="10 13" id="KW-0067">ATP-binding</keyword>
<dbReference type="RefSeq" id="WP_179540253.1">
    <property type="nucleotide sequence ID" value="NZ_BAAALL010000003.1"/>
</dbReference>
<dbReference type="GO" id="GO:0005737">
    <property type="term" value="C:cytoplasm"/>
    <property type="evidence" value="ECO:0007669"/>
    <property type="project" value="UniProtKB-SubCell"/>
</dbReference>
<dbReference type="EC" id="2.7.1.39" evidence="3 13"/>
<dbReference type="SUPFAM" id="SSF54211">
    <property type="entry name" value="Ribosomal protein S5 domain 2-like"/>
    <property type="match status" value="1"/>
</dbReference>
<dbReference type="InterPro" id="IPR000870">
    <property type="entry name" value="Homoserine_kinase"/>
</dbReference>
<dbReference type="NCBIfam" id="TIGR00191">
    <property type="entry name" value="thrB"/>
    <property type="match status" value="1"/>
</dbReference>
<dbReference type="UniPathway" id="UPA00050">
    <property type="reaction ID" value="UER00064"/>
</dbReference>
<name>A0A7Z0K7J4_9MICC</name>
<keyword evidence="9 13" id="KW-0418">Kinase</keyword>
<dbReference type="AlphaFoldDB" id="A0A7Z0K7J4"/>
<keyword evidence="7 13" id="KW-0791">Threonine biosynthesis</keyword>
<dbReference type="PROSITE" id="PS00627">
    <property type="entry name" value="GHMP_KINASES_ATP"/>
    <property type="match status" value="1"/>
</dbReference>
<keyword evidence="17" id="KW-1185">Reference proteome</keyword>
<gene>
    <name evidence="13" type="primary">thrB</name>
    <name evidence="16" type="ORF">HNR09_000082</name>
</gene>
<evidence type="ECO:0000256" key="12">
    <source>
        <dbReference type="ARBA" id="ARBA00049954"/>
    </source>
</evidence>
<comment type="similarity">
    <text evidence="2 13">Belongs to the GHMP kinase family. Homoserine kinase subfamily.</text>
</comment>
<dbReference type="InterPro" id="IPR006203">
    <property type="entry name" value="GHMP_knse_ATP-bd_CS"/>
</dbReference>
<dbReference type="InterPro" id="IPR006204">
    <property type="entry name" value="GHMP_kinase_N_dom"/>
</dbReference>
<dbReference type="PRINTS" id="PR00958">
    <property type="entry name" value="HOMSERKINASE"/>
</dbReference>
<protein>
    <recommendedName>
        <fullName evidence="4 13">Homoserine kinase</fullName>
        <shortName evidence="13">HK</shortName>
        <shortName evidence="13">HSK</shortName>
        <ecNumber evidence="3 13">2.7.1.39</ecNumber>
    </recommendedName>
</protein>
<evidence type="ECO:0000256" key="4">
    <source>
        <dbReference type="ARBA" id="ARBA00017858"/>
    </source>
</evidence>
<evidence type="ECO:0000256" key="7">
    <source>
        <dbReference type="ARBA" id="ARBA00022697"/>
    </source>
</evidence>
<evidence type="ECO:0000313" key="16">
    <source>
        <dbReference type="EMBL" id="NYJ76671.1"/>
    </source>
</evidence>
<dbReference type="Pfam" id="PF08544">
    <property type="entry name" value="GHMP_kinases_C"/>
    <property type="match status" value="1"/>
</dbReference>
<dbReference type="Pfam" id="PF00288">
    <property type="entry name" value="GHMP_kinases_N"/>
    <property type="match status" value="1"/>
</dbReference>
<dbReference type="SUPFAM" id="SSF55060">
    <property type="entry name" value="GHMP Kinase, C-terminal domain"/>
    <property type="match status" value="1"/>
</dbReference>
<comment type="catalytic activity">
    <reaction evidence="11 13">
        <text>L-homoserine + ATP = O-phospho-L-homoserine + ADP + H(+)</text>
        <dbReference type="Rhea" id="RHEA:13985"/>
        <dbReference type="ChEBI" id="CHEBI:15378"/>
        <dbReference type="ChEBI" id="CHEBI:30616"/>
        <dbReference type="ChEBI" id="CHEBI:57476"/>
        <dbReference type="ChEBI" id="CHEBI:57590"/>
        <dbReference type="ChEBI" id="CHEBI:456216"/>
        <dbReference type="EC" id="2.7.1.39"/>
    </reaction>
</comment>
<dbReference type="PIRSF" id="PIRSF000676">
    <property type="entry name" value="Homoser_kin"/>
    <property type="match status" value="1"/>
</dbReference>
<comment type="caution">
    <text evidence="16">The sequence shown here is derived from an EMBL/GenBank/DDBJ whole genome shotgun (WGS) entry which is preliminary data.</text>
</comment>
<dbReference type="HAMAP" id="MF_00384">
    <property type="entry name" value="Homoser_kinase"/>
    <property type="match status" value="1"/>
</dbReference>
<evidence type="ECO:0000256" key="2">
    <source>
        <dbReference type="ARBA" id="ARBA00007370"/>
    </source>
</evidence>
<evidence type="ECO:0000256" key="3">
    <source>
        <dbReference type="ARBA" id="ARBA00012078"/>
    </source>
</evidence>
<keyword evidence="13" id="KW-0963">Cytoplasm</keyword>
<dbReference type="Proteomes" id="UP000535437">
    <property type="component" value="Unassembled WGS sequence"/>
</dbReference>
<keyword evidence="8 13" id="KW-0547">Nucleotide-binding</keyword>
<keyword evidence="6 13" id="KW-0808">Transferase</keyword>
<evidence type="ECO:0000256" key="6">
    <source>
        <dbReference type="ARBA" id="ARBA00022679"/>
    </source>
</evidence>
<keyword evidence="5 13" id="KW-0028">Amino-acid biosynthesis</keyword>
<comment type="function">
    <text evidence="12 13">Catalyzes the ATP-dependent phosphorylation of L-homoserine to L-homoserine phosphate.</text>
</comment>
<proteinExistence type="inferred from homology"/>
<evidence type="ECO:0000256" key="5">
    <source>
        <dbReference type="ARBA" id="ARBA00022605"/>
    </source>
</evidence>
<dbReference type="PANTHER" id="PTHR20861:SF1">
    <property type="entry name" value="HOMOSERINE KINASE"/>
    <property type="match status" value="1"/>
</dbReference>
<organism evidence="16 17">
    <name type="scientific">Nesterenkonia xinjiangensis</name>
    <dbReference type="NCBI Taxonomy" id="225327"/>
    <lineage>
        <taxon>Bacteria</taxon>
        <taxon>Bacillati</taxon>
        <taxon>Actinomycetota</taxon>
        <taxon>Actinomycetes</taxon>
        <taxon>Micrococcales</taxon>
        <taxon>Micrococcaceae</taxon>
        <taxon>Nesterenkonia</taxon>
    </lineage>
</organism>
<comment type="subcellular location">
    <subcellularLocation>
        <location evidence="13">Cytoplasm</location>
    </subcellularLocation>
</comment>
<dbReference type="InterPro" id="IPR013750">
    <property type="entry name" value="GHMP_kinase_C_dom"/>
</dbReference>
<dbReference type="GO" id="GO:0004413">
    <property type="term" value="F:homoserine kinase activity"/>
    <property type="evidence" value="ECO:0007669"/>
    <property type="project" value="UniProtKB-UniRule"/>
</dbReference>
<evidence type="ECO:0000259" key="15">
    <source>
        <dbReference type="Pfam" id="PF08544"/>
    </source>
</evidence>
<evidence type="ECO:0000256" key="11">
    <source>
        <dbReference type="ARBA" id="ARBA00049375"/>
    </source>
</evidence>
<evidence type="ECO:0000256" key="1">
    <source>
        <dbReference type="ARBA" id="ARBA00005015"/>
    </source>
</evidence>
<evidence type="ECO:0000313" key="17">
    <source>
        <dbReference type="Proteomes" id="UP000535437"/>
    </source>
</evidence>
<feature type="binding site" evidence="13">
    <location>
        <begin position="111"/>
        <end position="121"/>
    </location>
    <ligand>
        <name>ATP</name>
        <dbReference type="ChEBI" id="CHEBI:30616"/>
    </ligand>
</feature>
<sequence length="326" mass="34249">MSATGGHVQELAEPLEETFSFRLRVPATSANLGPGYDCMGMALQLYDVIDVVASPCQDPAQPRISVTVEGEGASTLPRDVSHLVVSLVGQILARKGYRLPDLQVSARNQIPHSRGLGSSAAAVASAVVVADALLPVGLSEEEKLQIGARVEGHPDNYVPALRGGVALSWQEGELFRTTPLIPHERLRPVLAVPDFEQSTAEARGVLPETVPHAVAAANSARTGLLVHALTTAPELLLAATEDRLHQEQRRAAFAPSMALVDSLRAAGHAAMISGAGPSVLVLADGESSAREAQAHIDAHEGIASDTWRPAILPISRTGATVEGYPR</sequence>
<dbReference type="Gene3D" id="3.30.230.10">
    <property type="match status" value="1"/>
</dbReference>
<evidence type="ECO:0000256" key="8">
    <source>
        <dbReference type="ARBA" id="ARBA00022741"/>
    </source>
</evidence>
<dbReference type="InterPro" id="IPR036554">
    <property type="entry name" value="GHMP_kinase_C_sf"/>
</dbReference>
<dbReference type="GO" id="GO:0005524">
    <property type="term" value="F:ATP binding"/>
    <property type="evidence" value="ECO:0007669"/>
    <property type="project" value="UniProtKB-UniRule"/>
</dbReference>
<feature type="domain" description="GHMP kinase N-terminal" evidence="14">
    <location>
        <begin position="88"/>
        <end position="164"/>
    </location>
</feature>
<comment type="pathway">
    <text evidence="1 13">Amino-acid biosynthesis; L-threonine biosynthesis; L-threonine from L-aspartate: step 4/5.</text>
</comment>
<feature type="domain" description="GHMP kinase C-terminal" evidence="15">
    <location>
        <begin position="233"/>
        <end position="297"/>
    </location>
</feature>
<dbReference type="EMBL" id="JACCFY010000001">
    <property type="protein sequence ID" value="NYJ76671.1"/>
    <property type="molecule type" value="Genomic_DNA"/>
</dbReference>
<accession>A0A7Z0K7J4</accession>
<evidence type="ECO:0000256" key="9">
    <source>
        <dbReference type="ARBA" id="ARBA00022777"/>
    </source>
</evidence>
<dbReference type="Gene3D" id="3.30.70.890">
    <property type="entry name" value="GHMP kinase, C-terminal domain"/>
    <property type="match status" value="1"/>
</dbReference>
<dbReference type="InterPro" id="IPR014721">
    <property type="entry name" value="Ribsml_uS5_D2-typ_fold_subgr"/>
</dbReference>
<evidence type="ECO:0000256" key="13">
    <source>
        <dbReference type="HAMAP-Rule" id="MF_00384"/>
    </source>
</evidence>
<dbReference type="GO" id="GO:0009088">
    <property type="term" value="P:threonine biosynthetic process"/>
    <property type="evidence" value="ECO:0007669"/>
    <property type="project" value="UniProtKB-UniRule"/>
</dbReference>
<evidence type="ECO:0000259" key="14">
    <source>
        <dbReference type="Pfam" id="PF00288"/>
    </source>
</evidence>
<dbReference type="PANTHER" id="PTHR20861">
    <property type="entry name" value="HOMOSERINE/4-DIPHOSPHOCYTIDYL-2-C-METHYL-D-ERYTHRITOL KINASE"/>
    <property type="match status" value="1"/>
</dbReference>
<evidence type="ECO:0000256" key="10">
    <source>
        <dbReference type="ARBA" id="ARBA00022840"/>
    </source>
</evidence>
<dbReference type="InterPro" id="IPR020568">
    <property type="entry name" value="Ribosomal_Su5_D2-typ_SF"/>
</dbReference>